<dbReference type="PROSITE" id="PS51257">
    <property type="entry name" value="PROKAR_LIPOPROTEIN"/>
    <property type="match status" value="1"/>
</dbReference>
<evidence type="ECO:0000256" key="1">
    <source>
        <dbReference type="SAM" id="Phobius"/>
    </source>
</evidence>
<evidence type="ECO:0000313" key="2">
    <source>
        <dbReference type="EMBL" id="CAB4663188.1"/>
    </source>
</evidence>
<keyword evidence="1" id="KW-0472">Membrane</keyword>
<feature type="transmembrane region" description="Helical" evidence="1">
    <location>
        <begin position="54"/>
        <end position="79"/>
    </location>
</feature>
<accession>A0A6J6LQ64</accession>
<protein>
    <submittedName>
        <fullName evidence="2">Unannotated protein</fullName>
    </submittedName>
</protein>
<gene>
    <name evidence="2" type="ORF">UFOPK2292_00392</name>
</gene>
<dbReference type="AlphaFoldDB" id="A0A6J6LQ64"/>
<organism evidence="2">
    <name type="scientific">freshwater metagenome</name>
    <dbReference type="NCBI Taxonomy" id="449393"/>
    <lineage>
        <taxon>unclassified sequences</taxon>
        <taxon>metagenomes</taxon>
        <taxon>ecological metagenomes</taxon>
    </lineage>
</organism>
<dbReference type="EMBL" id="CAEZWU010000042">
    <property type="protein sequence ID" value="CAB4663188.1"/>
    <property type="molecule type" value="Genomic_DNA"/>
</dbReference>
<keyword evidence="1" id="KW-1133">Transmembrane helix</keyword>
<sequence>MGRQFGLANGLAMGGSCLAVIGSTITAPLMFFRRRQPGKSGFPRRPIDAKLSRRITYIAIALGFVFPLLGLSMVFMALLDHFFIRRVPQLKELFGMHSDKDVD</sequence>
<reference evidence="2" key="1">
    <citation type="submission" date="2020-05" db="EMBL/GenBank/DDBJ databases">
        <authorList>
            <person name="Chiriac C."/>
            <person name="Salcher M."/>
            <person name="Ghai R."/>
            <person name="Kavagutti S V."/>
        </authorList>
    </citation>
    <scope>NUCLEOTIDE SEQUENCE</scope>
</reference>
<name>A0A6J6LQ64_9ZZZZ</name>
<feature type="transmembrane region" description="Helical" evidence="1">
    <location>
        <begin position="12"/>
        <end position="33"/>
    </location>
</feature>
<keyword evidence="1" id="KW-0812">Transmembrane</keyword>
<proteinExistence type="predicted"/>